<dbReference type="Proteomes" id="UP000593567">
    <property type="component" value="Unassembled WGS sequence"/>
</dbReference>
<dbReference type="AlphaFoldDB" id="A0A7J7KF46"/>
<proteinExistence type="predicted"/>
<dbReference type="EMBL" id="VXIV02000594">
    <property type="protein sequence ID" value="KAF6037280.1"/>
    <property type="molecule type" value="Genomic_DNA"/>
</dbReference>
<evidence type="ECO:0000313" key="1">
    <source>
        <dbReference type="EMBL" id="KAF6037280.1"/>
    </source>
</evidence>
<name>A0A7J7KF46_BUGNE</name>
<accession>A0A7J7KF46</accession>
<reference evidence="1" key="1">
    <citation type="submission" date="2020-06" db="EMBL/GenBank/DDBJ databases">
        <title>Draft genome of Bugula neritina, a colonial animal packing powerful symbionts and potential medicines.</title>
        <authorList>
            <person name="Rayko M."/>
        </authorList>
    </citation>
    <scope>NUCLEOTIDE SEQUENCE [LARGE SCALE GENOMIC DNA]</scope>
    <source>
        <strain evidence="1">Kwan_BN1</strain>
    </source>
</reference>
<gene>
    <name evidence="1" type="ORF">EB796_004412</name>
</gene>
<dbReference type="OrthoDB" id="273452at2759"/>
<organism evidence="1 2">
    <name type="scientific">Bugula neritina</name>
    <name type="common">Brown bryozoan</name>
    <name type="synonym">Sertularia neritina</name>
    <dbReference type="NCBI Taxonomy" id="10212"/>
    <lineage>
        <taxon>Eukaryota</taxon>
        <taxon>Metazoa</taxon>
        <taxon>Spiralia</taxon>
        <taxon>Lophotrochozoa</taxon>
        <taxon>Bryozoa</taxon>
        <taxon>Gymnolaemata</taxon>
        <taxon>Cheilostomatida</taxon>
        <taxon>Flustrina</taxon>
        <taxon>Buguloidea</taxon>
        <taxon>Bugulidae</taxon>
        <taxon>Bugula</taxon>
    </lineage>
</organism>
<evidence type="ECO:0000313" key="2">
    <source>
        <dbReference type="Proteomes" id="UP000593567"/>
    </source>
</evidence>
<sequence>MAKKTLHTKRPIAEPEYRDCHTLLDTMCKEAESVKLEDDFLLNATSKIAHLCAYNVVLWQDFTETVTHNNRVKMVLAKEYHQSRVKRFSEAFFTQEWSKSSCLSVMSRASMDTMT</sequence>
<comment type="caution">
    <text evidence="1">The sequence shown here is derived from an EMBL/GenBank/DDBJ whole genome shotgun (WGS) entry which is preliminary data.</text>
</comment>
<protein>
    <submittedName>
        <fullName evidence="1">FAM135B</fullName>
    </submittedName>
</protein>
<keyword evidence="2" id="KW-1185">Reference proteome</keyword>